<dbReference type="PANTHER" id="PTHR31072:SF268">
    <property type="entry name" value="TCP DOMAIN-CONTAINING PROTEIN"/>
    <property type="match status" value="1"/>
</dbReference>
<name>A0A978VEU3_ZIZJJ</name>
<reference evidence="8" key="1">
    <citation type="journal article" date="2021" name="Front. Plant Sci.">
        <title>Chromosome-Scale Genome Assembly for Chinese Sour Jujube and Insights Into Its Genome Evolution and Domestication Signature.</title>
        <authorList>
            <person name="Shen L.-Y."/>
            <person name="Luo H."/>
            <person name="Wang X.-L."/>
            <person name="Wang X.-M."/>
            <person name="Qiu X.-J."/>
            <person name="Liu H."/>
            <person name="Zhou S.-S."/>
            <person name="Jia K.-H."/>
            <person name="Nie S."/>
            <person name="Bao Y.-T."/>
            <person name="Zhang R.-G."/>
            <person name="Yun Q.-Z."/>
            <person name="Chai Y.-H."/>
            <person name="Lu J.-Y."/>
            <person name="Li Y."/>
            <person name="Zhao S.-W."/>
            <person name="Mao J.-F."/>
            <person name="Jia S.-G."/>
            <person name="Mao Y.-M."/>
        </authorList>
    </citation>
    <scope>NUCLEOTIDE SEQUENCE</scope>
    <source>
        <strain evidence="8">AT0</strain>
        <tissue evidence="8">Leaf</tissue>
    </source>
</reference>
<dbReference type="AlphaFoldDB" id="A0A978VEU3"/>
<evidence type="ECO:0000256" key="4">
    <source>
        <dbReference type="ARBA" id="ARBA00023163"/>
    </source>
</evidence>
<dbReference type="PROSITE" id="PS51369">
    <property type="entry name" value="TCP"/>
    <property type="match status" value="1"/>
</dbReference>
<organism evidence="8 9">
    <name type="scientific">Ziziphus jujuba var. spinosa</name>
    <dbReference type="NCBI Taxonomy" id="714518"/>
    <lineage>
        <taxon>Eukaryota</taxon>
        <taxon>Viridiplantae</taxon>
        <taxon>Streptophyta</taxon>
        <taxon>Embryophyta</taxon>
        <taxon>Tracheophyta</taxon>
        <taxon>Spermatophyta</taxon>
        <taxon>Magnoliopsida</taxon>
        <taxon>eudicotyledons</taxon>
        <taxon>Gunneridae</taxon>
        <taxon>Pentapetalae</taxon>
        <taxon>rosids</taxon>
        <taxon>fabids</taxon>
        <taxon>Rosales</taxon>
        <taxon>Rhamnaceae</taxon>
        <taxon>Paliureae</taxon>
        <taxon>Ziziphus</taxon>
    </lineage>
</organism>
<evidence type="ECO:0000259" key="7">
    <source>
        <dbReference type="PROSITE" id="PS51369"/>
    </source>
</evidence>
<dbReference type="OrthoDB" id="1889307at2759"/>
<sequence>MITNSREKSLQAKLEGENINQTTLFKASTSSSSSSSRQWGGFRNPRIVRVSRSFGGKDRHSKVCTIRGLRDRRIRLSVPTAIQLYDLQDRLGLNQPSKVIDWLLDATKDDIDKLPPLQIPQGFGPQFHQQILLPQETMPPPHFQPSLAPFFDANSTNFMKEAAEHQTLSSSMKTKYWDIDAAVLKAKGKELFERGNHNSVSDHQKSDSIIRINEAENQDGIGSGTGFGGQLFGQKFFPMSSHPPLPGMLNNSMAYNYYHSEPSNLSLSHFGGHGFASQIDSHAGNVSSLSLSSPLPLASGPSQLFFCPPIPPPPPPLFSPYPTPYMTSTSSLVESDIPKQINHTQLLSTSTSSSHHLLPNSLMPSLHSSSWPSKSFHTISNTKQLHSHNNDESQTPEKGS</sequence>
<evidence type="ECO:0000256" key="1">
    <source>
        <dbReference type="ARBA" id="ARBA00004123"/>
    </source>
</evidence>
<evidence type="ECO:0000256" key="2">
    <source>
        <dbReference type="ARBA" id="ARBA00023015"/>
    </source>
</evidence>
<dbReference type="InterPro" id="IPR017887">
    <property type="entry name" value="TF_TCP_subgr"/>
</dbReference>
<proteinExistence type="predicted"/>
<keyword evidence="3" id="KW-0238">DNA-binding</keyword>
<evidence type="ECO:0000256" key="5">
    <source>
        <dbReference type="ARBA" id="ARBA00023242"/>
    </source>
</evidence>
<evidence type="ECO:0000256" key="3">
    <source>
        <dbReference type="ARBA" id="ARBA00023125"/>
    </source>
</evidence>
<dbReference type="Pfam" id="PF03634">
    <property type="entry name" value="TCP"/>
    <property type="match status" value="1"/>
</dbReference>
<comment type="subcellular location">
    <subcellularLocation>
        <location evidence="1">Nucleus</location>
    </subcellularLocation>
</comment>
<dbReference type="PANTHER" id="PTHR31072">
    <property type="entry name" value="TRANSCRIPTION FACTOR TCP4-RELATED"/>
    <property type="match status" value="1"/>
</dbReference>
<feature type="domain" description="TCP" evidence="7">
    <location>
        <begin position="56"/>
        <end position="114"/>
    </location>
</feature>
<keyword evidence="4" id="KW-0804">Transcription</keyword>
<dbReference type="GO" id="GO:0043565">
    <property type="term" value="F:sequence-specific DNA binding"/>
    <property type="evidence" value="ECO:0007669"/>
    <property type="project" value="TreeGrafter"/>
</dbReference>
<dbReference type="EMBL" id="JAEACU010000005">
    <property type="protein sequence ID" value="KAH7528882.1"/>
    <property type="molecule type" value="Genomic_DNA"/>
</dbReference>
<keyword evidence="5" id="KW-0539">Nucleus</keyword>
<comment type="caution">
    <text evidence="8">The sequence shown here is derived from an EMBL/GenBank/DDBJ whole genome shotgun (WGS) entry which is preliminary data.</text>
</comment>
<protein>
    <recommendedName>
        <fullName evidence="7">TCP domain-containing protein</fullName>
    </recommendedName>
</protein>
<keyword evidence="2" id="KW-0805">Transcription regulation</keyword>
<evidence type="ECO:0000256" key="6">
    <source>
        <dbReference type="SAM" id="MobiDB-lite"/>
    </source>
</evidence>
<dbReference type="GO" id="GO:0003700">
    <property type="term" value="F:DNA-binding transcription factor activity"/>
    <property type="evidence" value="ECO:0007669"/>
    <property type="project" value="InterPro"/>
</dbReference>
<evidence type="ECO:0000313" key="9">
    <source>
        <dbReference type="Proteomes" id="UP000813462"/>
    </source>
</evidence>
<dbReference type="GO" id="GO:0005634">
    <property type="term" value="C:nucleus"/>
    <property type="evidence" value="ECO:0007669"/>
    <property type="project" value="UniProtKB-SubCell"/>
</dbReference>
<gene>
    <name evidence="8" type="ORF">FEM48_Zijuj05G0124900</name>
</gene>
<accession>A0A978VEU3</accession>
<feature type="region of interest" description="Disordered" evidence="6">
    <location>
        <begin position="373"/>
        <end position="400"/>
    </location>
</feature>
<evidence type="ECO:0000313" key="8">
    <source>
        <dbReference type="EMBL" id="KAH7528882.1"/>
    </source>
</evidence>
<dbReference type="Proteomes" id="UP000813462">
    <property type="component" value="Unassembled WGS sequence"/>
</dbReference>
<dbReference type="InterPro" id="IPR005333">
    <property type="entry name" value="Transcription_factor_TCP"/>
</dbReference>